<comment type="subcellular location">
    <subcellularLocation>
        <location evidence="1">Cell membrane</location>
    </subcellularLocation>
</comment>
<keyword evidence="3 7" id="KW-0472">Membrane</keyword>
<feature type="domain" description="Methyl-accepting transducer" evidence="8">
    <location>
        <begin position="292"/>
        <end position="528"/>
    </location>
</feature>
<protein>
    <submittedName>
        <fullName evidence="10">HAMP domain-containing methyl-accepting chemotaxis protein</fullName>
    </submittedName>
</protein>
<keyword evidence="7" id="KW-1133">Transmembrane helix</keyword>
<evidence type="ECO:0000313" key="11">
    <source>
        <dbReference type="Proteomes" id="UP001527882"/>
    </source>
</evidence>
<dbReference type="PROSITE" id="PS50111">
    <property type="entry name" value="CHEMOTAXIS_TRANSDUC_2"/>
    <property type="match status" value="1"/>
</dbReference>
<evidence type="ECO:0000256" key="6">
    <source>
        <dbReference type="PROSITE-ProRule" id="PRU00284"/>
    </source>
</evidence>
<dbReference type="PRINTS" id="PR00260">
    <property type="entry name" value="CHEMTRNSDUCR"/>
</dbReference>
<sequence>MKLTLYKKLLCSFVIVLLLLSAISVTAMTEMGNMGQKSKLTTDKGLPGLILLGNLNHDLMELDDLMLRIQLDIQENNNLNAAMTGSSGDSPASQSDKAKAVFDNIQNKLKHLDQLSANEKDANLISLFHQRWDAYAAAFPAILAAVQQHGPQGLQLIQEANANISSCAIILDMLTRNVAGHAQDWGQELTDSYRSGAAWVIGLSITAIVAGLAISFLIARHVSKPIRRISSIAHRVSGGDLSVKDLTLKRRDEIGDLSAAFALMTSHMRSMLLKINEHAGLVTASADQLRASSGEMQSSSRHIAETVKDVADGAGQQTLSMEETSRSMEEVGSGIGRLAESASTIAETVELSRQHAEHGGVSVQSTADQMQSIESSVIETDHSIALLEAKSQQIGSIVAAIQDIAHQTNLLALNAAIEAARAGEQGRGFAVVASEVRKLAEQSGSSSEEIASLLSEIEAGIRQSGDAMTQVKLQVQTGLERVRETEHHFDQILHSTNAISSQVQEMAATSEQMSAGAQQITASVQQVASIARQSAAASQQVAASVAGQLQTTDEVQTSARSLSQMTEELHQLLTQFKVS</sequence>
<name>A0ABT4QCE7_9BACL</name>
<evidence type="ECO:0000313" key="10">
    <source>
        <dbReference type="EMBL" id="MCZ8514568.1"/>
    </source>
</evidence>
<accession>A0ABT4QCE7</accession>
<feature type="transmembrane region" description="Helical" evidence="7">
    <location>
        <begin position="197"/>
        <end position="219"/>
    </location>
</feature>
<evidence type="ECO:0000256" key="3">
    <source>
        <dbReference type="ARBA" id="ARBA00023136"/>
    </source>
</evidence>
<organism evidence="10 11">
    <name type="scientific">Paenibacillus gyeongsangnamensis</name>
    <dbReference type="NCBI Taxonomy" id="3388067"/>
    <lineage>
        <taxon>Bacteria</taxon>
        <taxon>Bacillati</taxon>
        <taxon>Bacillota</taxon>
        <taxon>Bacilli</taxon>
        <taxon>Bacillales</taxon>
        <taxon>Paenibacillaceae</taxon>
        <taxon>Paenibacillus</taxon>
    </lineage>
</organism>
<dbReference type="Gene3D" id="1.10.287.950">
    <property type="entry name" value="Methyl-accepting chemotaxis protein"/>
    <property type="match status" value="1"/>
</dbReference>
<reference evidence="10 11" key="1">
    <citation type="submission" date="2022-12" db="EMBL/GenBank/DDBJ databases">
        <title>Draft genome sequence of Paenibacillus sp. dW9.</title>
        <authorList>
            <person name="Choi E.-W."/>
            <person name="Kim D.-U."/>
        </authorList>
    </citation>
    <scope>NUCLEOTIDE SEQUENCE [LARGE SCALE GENOMIC DNA]</scope>
    <source>
        <strain evidence="11">dW9</strain>
    </source>
</reference>
<proteinExistence type="inferred from homology"/>
<keyword evidence="11" id="KW-1185">Reference proteome</keyword>
<evidence type="ECO:0000256" key="1">
    <source>
        <dbReference type="ARBA" id="ARBA00004236"/>
    </source>
</evidence>
<evidence type="ECO:0000256" key="7">
    <source>
        <dbReference type="SAM" id="Phobius"/>
    </source>
</evidence>
<keyword evidence="7" id="KW-0812">Transmembrane</keyword>
<dbReference type="PANTHER" id="PTHR32089">
    <property type="entry name" value="METHYL-ACCEPTING CHEMOTAXIS PROTEIN MCPB"/>
    <property type="match status" value="1"/>
</dbReference>
<dbReference type="EMBL" id="JAQAGZ010000012">
    <property type="protein sequence ID" value="MCZ8514568.1"/>
    <property type="molecule type" value="Genomic_DNA"/>
</dbReference>
<dbReference type="Proteomes" id="UP001527882">
    <property type="component" value="Unassembled WGS sequence"/>
</dbReference>
<keyword evidence="2" id="KW-1003">Cell membrane</keyword>
<dbReference type="CDD" id="cd06225">
    <property type="entry name" value="HAMP"/>
    <property type="match status" value="1"/>
</dbReference>
<dbReference type="Pfam" id="PF00672">
    <property type="entry name" value="HAMP"/>
    <property type="match status" value="1"/>
</dbReference>
<dbReference type="PANTHER" id="PTHR32089:SF114">
    <property type="entry name" value="METHYL-ACCEPTING CHEMOTAXIS PROTEIN MCPB"/>
    <property type="match status" value="1"/>
</dbReference>
<keyword evidence="4 6" id="KW-0807">Transducer</keyword>
<gene>
    <name evidence="10" type="ORF">O9H85_19500</name>
</gene>
<dbReference type="PROSITE" id="PS50885">
    <property type="entry name" value="HAMP"/>
    <property type="match status" value="1"/>
</dbReference>
<evidence type="ECO:0000256" key="4">
    <source>
        <dbReference type="ARBA" id="ARBA00023224"/>
    </source>
</evidence>
<comment type="similarity">
    <text evidence="5">Belongs to the methyl-accepting chemotaxis (MCP) protein family.</text>
</comment>
<dbReference type="RefSeq" id="WP_269883088.1">
    <property type="nucleotide sequence ID" value="NZ_JAQAGZ010000012.1"/>
</dbReference>
<evidence type="ECO:0000259" key="9">
    <source>
        <dbReference type="PROSITE" id="PS50885"/>
    </source>
</evidence>
<dbReference type="Pfam" id="PF00015">
    <property type="entry name" value="MCPsignal"/>
    <property type="match status" value="1"/>
</dbReference>
<dbReference type="SUPFAM" id="SSF58104">
    <property type="entry name" value="Methyl-accepting chemotaxis protein (MCP) signaling domain"/>
    <property type="match status" value="1"/>
</dbReference>
<comment type="caution">
    <text evidence="10">The sequence shown here is derived from an EMBL/GenBank/DDBJ whole genome shotgun (WGS) entry which is preliminary data.</text>
</comment>
<dbReference type="CDD" id="cd11386">
    <property type="entry name" value="MCP_signal"/>
    <property type="match status" value="1"/>
</dbReference>
<dbReference type="SMART" id="SM00283">
    <property type="entry name" value="MA"/>
    <property type="match status" value="1"/>
</dbReference>
<dbReference type="InterPro" id="IPR003660">
    <property type="entry name" value="HAMP_dom"/>
</dbReference>
<evidence type="ECO:0000259" key="8">
    <source>
        <dbReference type="PROSITE" id="PS50111"/>
    </source>
</evidence>
<dbReference type="InterPro" id="IPR004089">
    <property type="entry name" value="MCPsignal_dom"/>
</dbReference>
<evidence type="ECO:0000256" key="2">
    <source>
        <dbReference type="ARBA" id="ARBA00022475"/>
    </source>
</evidence>
<dbReference type="SMART" id="SM00304">
    <property type="entry name" value="HAMP"/>
    <property type="match status" value="2"/>
</dbReference>
<evidence type="ECO:0000256" key="5">
    <source>
        <dbReference type="ARBA" id="ARBA00029447"/>
    </source>
</evidence>
<dbReference type="InterPro" id="IPR004090">
    <property type="entry name" value="Chemotax_Me-accpt_rcpt"/>
</dbReference>
<feature type="domain" description="HAMP" evidence="9">
    <location>
        <begin position="220"/>
        <end position="273"/>
    </location>
</feature>